<gene>
    <name evidence="2" type="ORF">F443_20343</name>
</gene>
<sequence>MELSAKLRDAEQQLTRALQAIELHVERANASLRTNGGQETPQSEVQELVERVERVQNQLETATSQLVALAKRSVEKQPEADDGHDTETEDEMEIKEEPQISIKVELTDEQAENCGSSSLGADDNSAKPSPTEVVGSGSVAEMTESRTATTIREPTISGPITCDAQGHNSYNILDRMEERRRDIIGSYYSFIIYTSFARNAMKKGNTTRIDAEKLFSCMNSKELGDLRKCVHKHMLGINQLFIKNLTKGDISRESAEQFAAATSLAVSLLIRDKLQQFYELQQVIEDLSHILGIAKDSLLVPELSPIEKSRDELYKYSHASFRDSFEEMSSFVELEERHRCVEANHLPALVVSLLRKFIWDCVNYSLQQQVVAAPPRTESQWERFTEIGLSLARLMNSLSTADVSFKISKPSMNCTRLKAFNTRFPGRIPATLFANWCCLVRHNIEVPLSDWSVKPFPTARRSIQHVQTAKRKLSASSDVNPRETKRAATDNRETAALADTPKDTPLQQFLSVAKETRHGLESTQKSSSEELTISSKWLRTISKLFVEAVDEFLLRTARHDIDEETTAAFLEAAALATSFIIACTDRKRFKRPWIMQILVLLGEIHGPKKKIESSPHTLESIGESWNRLLMYVDNRFPNYLVDIVAYLKRVEGREGPEVGMSRLLEIIDTLAEKLEKVCSYGMLREELRRIKPWPEELWQTFNQAWWSLLNWTDIVLEAQLPPPEWIFSMRELLEDFGRLYPHRIPKPVFMLVESMKKIDKLEISAAKSGVEEDNNNAVQTVTATTTTVVTKIRRISPSDEDAVLRGSTHWRMTRFLEMATELQQTLNESEETVSVSRTAIQSLLARAQEANTLIEECVARGVSDERITIAFGGVTKTVTKLLLHCPRDEVDREQLKEVLEQFESILESCETAEDLAQLATPLTESYLQLLEF</sequence>
<feature type="compositionally biased region" description="Basic and acidic residues" evidence="1">
    <location>
        <begin position="72"/>
        <end position="86"/>
    </location>
</feature>
<proteinExistence type="predicted"/>
<dbReference type="EMBL" id="ANIZ01003543">
    <property type="protein sequence ID" value="ETI32928.1"/>
    <property type="molecule type" value="Genomic_DNA"/>
</dbReference>
<feature type="region of interest" description="Disordered" evidence="1">
    <location>
        <begin position="469"/>
        <end position="498"/>
    </location>
</feature>
<keyword evidence="3" id="KW-1185">Reference proteome</keyword>
<organism evidence="2 3">
    <name type="scientific">Phytophthora nicotianae P1569</name>
    <dbReference type="NCBI Taxonomy" id="1317065"/>
    <lineage>
        <taxon>Eukaryota</taxon>
        <taxon>Sar</taxon>
        <taxon>Stramenopiles</taxon>
        <taxon>Oomycota</taxon>
        <taxon>Peronosporomycetes</taxon>
        <taxon>Peronosporales</taxon>
        <taxon>Peronosporaceae</taxon>
        <taxon>Phytophthora</taxon>
    </lineage>
</organism>
<feature type="region of interest" description="Disordered" evidence="1">
    <location>
        <begin position="71"/>
        <end position="98"/>
    </location>
</feature>
<dbReference type="HOGENOM" id="CLU_314113_0_0_1"/>
<evidence type="ECO:0000313" key="2">
    <source>
        <dbReference type="EMBL" id="ETI32928.1"/>
    </source>
</evidence>
<dbReference type="eggNOG" id="ENOG502RFBC">
    <property type="taxonomic scope" value="Eukaryota"/>
</dbReference>
<accession>V9E333</accession>
<protein>
    <submittedName>
        <fullName evidence="2">Uncharacterized protein</fullName>
    </submittedName>
</protein>
<dbReference type="Proteomes" id="UP000018721">
    <property type="component" value="Unassembled WGS sequence"/>
</dbReference>
<name>V9E333_PHYNI</name>
<dbReference type="AlphaFoldDB" id="V9E333"/>
<comment type="caution">
    <text evidence="2">The sequence shown here is derived from an EMBL/GenBank/DDBJ whole genome shotgun (WGS) entry which is preliminary data.</text>
</comment>
<evidence type="ECO:0000256" key="1">
    <source>
        <dbReference type="SAM" id="MobiDB-lite"/>
    </source>
</evidence>
<dbReference type="OrthoDB" id="129588at2759"/>
<feature type="region of interest" description="Disordered" evidence="1">
    <location>
        <begin position="111"/>
        <end position="147"/>
    </location>
</feature>
<reference evidence="2 3" key="1">
    <citation type="submission" date="2013-11" db="EMBL/GenBank/DDBJ databases">
        <title>The Genome Sequence of Phytophthora parasitica P1569.</title>
        <authorList>
            <consortium name="The Broad Institute Genomics Platform"/>
            <person name="Russ C."/>
            <person name="Tyler B."/>
            <person name="Panabieres F."/>
            <person name="Shan W."/>
            <person name="Tripathy S."/>
            <person name="Grunwald N."/>
            <person name="Machado M."/>
            <person name="Johnson C.S."/>
            <person name="Arredondo F."/>
            <person name="Hong C."/>
            <person name="Coffey M."/>
            <person name="Young S.K."/>
            <person name="Zeng Q."/>
            <person name="Gargeya S."/>
            <person name="Fitzgerald M."/>
            <person name="Abouelleil A."/>
            <person name="Alvarado L."/>
            <person name="Chapman S.B."/>
            <person name="Gainer-Dewar J."/>
            <person name="Goldberg J."/>
            <person name="Griggs A."/>
            <person name="Gujja S."/>
            <person name="Hansen M."/>
            <person name="Howarth C."/>
            <person name="Imamovic A."/>
            <person name="Ireland A."/>
            <person name="Larimer J."/>
            <person name="McCowan C."/>
            <person name="Murphy C."/>
            <person name="Pearson M."/>
            <person name="Poon T.W."/>
            <person name="Priest M."/>
            <person name="Roberts A."/>
            <person name="Saif S."/>
            <person name="Shea T."/>
            <person name="Sykes S."/>
            <person name="Wortman J."/>
            <person name="Nusbaum C."/>
            <person name="Birren B."/>
        </authorList>
    </citation>
    <scope>NUCLEOTIDE SEQUENCE [LARGE SCALE GENOMIC DNA]</scope>
    <source>
        <strain evidence="2 3">P1569</strain>
    </source>
</reference>
<evidence type="ECO:0000313" key="3">
    <source>
        <dbReference type="Proteomes" id="UP000018721"/>
    </source>
</evidence>
<feature type="compositionally biased region" description="Basic and acidic residues" evidence="1">
    <location>
        <begin position="480"/>
        <end position="493"/>
    </location>
</feature>